<dbReference type="SUPFAM" id="SSF55729">
    <property type="entry name" value="Acyl-CoA N-acyltransferases (Nat)"/>
    <property type="match status" value="1"/>
</dbReference>
<dbReference type="AlphaFoldDB" id="A0A7X0RDS3"/>
<organism evidence="2 3">
    <name type="scientific">Nocardioides luti</name>
    <dbReference type="NCBI Taxonomy" id="2761101"/>
    <lineage>
        <taxon>Bacteria</taxon>
        <taxon>Bacillati</taxon>
        <taxon>Actinomycetota</taxon>
        <taxon>Actinomycetes</taxon>
        <taxon>Propionibacteriales</taxon>
        <taxon>Nocardioidaceae</taxon>
        <taxon>Nocardioides</taxon>
    </lineage>
</organism>
<feature type="transmembrane region" description="Helical" evidence="1">
    <location>
        <begin position="32"/>
        <end position="50"/>
    </location>
</feature>
<reference evidence="2 3" key="1">
    <citation type="submission" date="2020-08" db="EMBL/GenBank/DDBJ databases">
        <authorList>
            <person name="Seo M.-J."/>
        </authorList>
    </citation>
    <scope>NUCLEOTIDE SEQUENCE [LARGE SCALE GENOMIC DNA]</scope>
    <source>
        <strain evidence="2 3">KIGAM211</strain>
    </source>
</reference>
<dbReference type="EMBL" id="JACKXE010000001">
    <property type="protein sequence ID" value="MBB6626431.1"/>
    <property type="molecule type" value="Genomic_DNA"/>
</dbReference>
<accession>A0A7X0RDS3</accession>
<sequence length="209" mass="23603">MNWLDDHWLDLLGWGGSALLVFSLLQARVLRFRTLNLVACLILLVFNALLDIWPMVGMNLVLAAINIWFIVKLLGERHDDAAFEVLEVGPGDEYLRHVLRVHGADILRFQPDFVWDPADEGGHAFVVLKGDETVGVVLLHADGEVARVRLDYVTPRFRDFSPGEFVWRRSGLLQDSGCRSVVTPPGMVGAYYDRLGFRREGESYVLRLG</sequence>
<evidence type="ECO:0000313" key="2">
    <source>
        <dbReference type="EMBL" id="MBB6626431.1"/>
    </source>
</evidence>
<dbReference type="InterPro" id="IPR016181">
    <property type="entry name" value="Acyl_CoA_acyltransferase"/>
</dbReference>
<keyword evidence="1" id="KW-0472">Membrane</keyword>
<proteinExistence type="predicted"/>
<keyword evidence="1" id="KW-0812">Transmembrane</keyword>
<dbReference type="Proteomes" id="UP000523955">
    <property type="component" value="Unassembled WGS sequence"/>
</dbReference>
<gene>
    <name evidence="2" type="ORF">H5V45_03755</name>
</gene>
<comment type="caution">
    <text evidence="2">The sequence shown here is derived from an EMBL/GenBank/DDBJ whole genome shotgun (WGS) entry which is preliminary data.</text>
</comment>
<evidence type="ECO:0000256" key="1">
    <source>
        <dbReference type="SAM" id="Phobius"/>
    </source>
</evidence>
<dbReference type="RefSeq" id="WP_185251710.1">
    <property type="nucleotide sequence ID" value="NZ_JACKXE010000001.1"/>
</dbReference>
<keyword evidence="3" id="KW-1185">Reference proteome</keyword>
<protein>
    <submittedName>
        <fullName evidence="2">YgjV family protein</fullName>
    </submittedName>
</protein>
<keyword evidence="1" id="KW-1133">Transmembrane helix</keyword>
<feature type="transmembrane region" description="Helical" evidence="1">
    <location>
        <begin position="6"/>
        <end position="25"/>
    </location>
</feature>
<name>A0A7X0RDS3_9ACTN</name>
<evidence type="ECO:0000313" key="3">
    <source>
        <dbReference type="Proteomes" id="UP000523955"/>
    </source>
</evidence>